<sequence>MATRPFVSCAAIYNMQSKVFFGTLLPATSLSYETDKALLVELFGRILGGEGASWSKLSLGERNQVLDALAAQWLPDHAAVDIPLLPKRLRDWKKGDKADGYERLDIPAGPLARQKRYIVTLWLLLGYEPKSLDGRVSKQFGVERFVWLTDPAALATLAKDLWSRCRKAGIDPEPHEGMAGNGKAGSGRRGAA</sequence>
<name>A0A4P6HLF9_9BACT</name>
<gene>
    <name evidence="2" type="ORF">C3Y92_05635</name>
</gene>
<accession>A0A4P6HLF9</accession>
<dbReference type="KEGG" id="dcb:C3Y92_05635"/>
<dbReference type="RefSeq" id="WP_129350439.1">
    <property type="nucleotide sequence ID" value="NZ_CP026538.1"/>
</dbReference>
<reference evidence="2 3" key="1">
    <citation type="submission" date="2018-02" db="EMBL/GenBank/DDBJ databases">
        <title>Genome sequence of Desulfovibrio carbinolicus DSM 3852.</title>
        <authorList>
            <person name="Wilbanks E."/>
            <person name="Skennerton C.T."/>
            <person name="Orphan V.J."/>
        </authorList>
    </citation>
    <scope>NUCLEOTIDE SEQUENCE [LARGE SCALE GENOMIC DNA]</scope>
    <source>
        <strain evidence="2 3">DSM 3852</strain>
    </source>
</reference>
<proteinExistence type="predicted"/>
<dbReference type="InterPro" id="IPR009363">
    <property type="entry name" value="Phage_Mu_Gp16"/>
</dbReference>
<dbReference type="EMBL" id="CP026538">
    <property type="protein sequence ID" value="QAZ66750.1"/>
    <property type="molecule type" value="Genomic_DNA"/>
</dbReference>
<evidence type="ECO:0000313" key="3">
    <source>
        <dbReference type="Proteomes" id="UP000293296"/>
    </source>
</evidence>
<organism evidence="2 3">
    <name type="scientific">Solidesulfovibrio carbinolicus</name>
    <dbReference type="NCBI Taxonomy" id="296842"/>
    <lineage>
        <taxon>Bacteria</taxon>
        <taxon>Pseudomonadati</taxon>
        <taxon>Thermodesulfobacteriota</taxon>
        <taxon>Desulfovibrionia</taxon>
        <taxon>Desulfovibrionales</taxon>
        <taxon>Desulfovibrionaceae</taxon>
        <taxon>Solidesulfovibrio</taxon>
    </lineage>
</organism>
<dbReference type="Proteomes" id="UP000293296">
    <property type="component" value="Chromosome"/>
</dbReference>
<dbReference type="OrthoDB" id="5459716at2"/>
<evidence type="ECO:0000256" key="1">
    <source>
        <dbReference type="SAM" id="MobiDB-lite"/>
    </source>
</evidence>
<feature type="region of interest" description="Disordered" evidence="1">
    <location>
        <begin position="172"/>
        <end position="192"/>
    </location>
</feature>
<dbReference type="AlphaFoldDB" id="A0A4P6HLF9"/>
<evidence type="ECO:0000313" key="2">
    <source>
        <dbReference type="EMBL" id="QAZ66750.1"/>
    </source>
</evidence>
<dbReference type="Pfam" id="PF06252">
    <property type="entry name" value="GemA"/>
    <property type="match status" value="1"/>
</dbReference>
<keyword evidence="3" id="KW-1185">Reference proteome</keyword>
<feature type="compositionally biased region" description="Gly residues" evidence="1">
    <location>
        <begin position="179"/>
        <end position="192"/>
    </location>
</feature>
<protein>
    <submittedName>
        <fullName evidence="2">DUF1018 domain-containing protein</fullName>
    </submittedName>
</protein>